<keyword evidence="4" id="KW-0479">Metal-binding</keyword>
<comment type="subcellular location">
    <subcellularLocation>
        <location evidence="1">Nucleus</location>
    </subcellularLocation>
</comment>
<organism evidence="16 17">
    <name type="scientific">Leptobrachium leishanense</name>
    <name type="common">Leishan spiny toad</name>
    <dbReference type="NCBI Taxonomy" id="445787"/>
    <lineage>
        <taxon>Eukaryota</taxon>
        <taxon>Metazoa</taxon>
        <taxon>Chordata</taxon>
        <taxon>Craniata</taxon>
        <taxon>Vertebrata</taxon>
        <taxon>Euteleostomi</taxon>
        <taxon>Amphibia</taxon>
        <taxon>Batrachia</taxon>
        <taxon>Anura</taxon>
        <taxon>Pelobatoidea</taxon>
        <taxon>Megophryidae</taxon>
        <taxon>Leptobrachium</taxon>
    </lineage>
</organism>
<evidence type="ECO:0000256" key="8">
    <source>
        <dbReference type="ARBA" id="ARBA00022843"/>
    </source>
</evidence>
<dbReference type="SUPFAM" id="SSF57667">
    <property type="entry name" value="beta-beta-alpha zinc fingers"/>
    <property type="match status" value="3"/>
</dbReference>
<evidence type="ECO:0000256" key="6">
    <source>
        <dbReference type="ARBA" id="ARBA00022771"/>
    </source>
</evidence>
<protein>
    <recommendedName>
        <fullName evidence="15">C2H2-type domain-containing protein</fullName>
    </recommendedName>
</protein>
<dbReference type="FunFam" id="3.30.160.60:FF:000029">
    <property type="entry name" value="GLI family zinc finger 4"/>
    <property type="match status" value="1"/>
</dbReference>
<keyword evidence="11" id="KW-0804">Transcription</keyword>
<dbReference type="Pfam" id="PF00096">
    <property type="entry name" value="zf-C2H2"/>
    <property type="match status" value="5"/>
</dbReference>
<dbReference type="GeneTree" id="ENSGT00940000154715"/>
<evidence type="ECO:0000256" key="9">
    <source>
        <dbReference type="ARBA" id="ARBA00023015"/>
    </source>
</evidence>
<dbReference type="GO" id="GO:0008270">
    <property type="term" value="F:zinc ion binding"/>
    <property type="evidence" value="ECO:0007669"/>
    <property type="project" value="UniProtKB-KW"/>
</dbReference>
<keyword evidence="7" id="KW-0862">Zinc</keyword>
<evidence type="ECO:0000256" key="4">
    <source>
        <dbReference type="ARBA" id="ARBA00022723"/>
    </source>
</evidence>
<feature type="region of interest" description="Disordered" evidence="14">
    <location>
        <begin position="92"/>
        <end position="115"/>
    </location>
</feature>
<dbReference type="PROSITE" id="PS50157">
    <property type="entry name" value="ZINC_FINGER_C2H2_2"/>
    <property type="match status" value="6"/>
</dbReference>
<reference evidence="16" key="2">
    <citation type="submission" date="2025-09" db="UniProtKB">
        <authorList>
            <consortium name="Ensembl"/>
        </authorList>
    </citation>
    <scope>IDENTIFICATION</scope>
</reference>
<feature type="domain" description="C2H2-type" evidence="15">
    <location>
        <begin position="277"/>
        <end position="304"/>
    </location>
</feature>
<feature type="domain" description="C2H2-type" evidence="15">
    <location>
        <begin position="397"/>
        <end position="424"/>
    </location>
</feature>
<dbReference type="GO" id="GO:0000981">
    <property type="term" value="F:DNA-binding transcription factor activity, RNA polymerase II-specific"/>
    <property type="evidence" value="ECO:0007669"/>
    <property type="project" value="TreeGrafter"/>
</dbReference>
<keyword evidence="3" id="KW-1017">Isopeptide bond</keyword>
<comment type="similarity">
    <text evidence="2">Belongs to the krueppel C2H2-type zinc-finger protein family.</text>
</comment>
<keyword evidence="6 13" id="KW-0863">Zinc-finger</keyword>
<dbReference type="FunFam" id="3.30.160.60:FF:000321">
    <property type="entry name" value="myeloid zinc finger 1 isoform X1"/>
    <property type="match status" value="1"/>
</dbReference>
<name>A0A8C5PB52_9ANUR</name>
<dbReference type="InterPro" id="IPR036236">
    <property type="entry name" value="Znf_C2H2_sf"/>
</dbReference>
<evidence type="ECO:0000256" key="14">
    <source>
        <dbReference type="SAM" id="MobiDB-lite"/>
    </source>
</evidence>
<dbReference type="GO" id="GO:0045944">
    <property type="term" value="P:positive regulation of transcription by RNA polymerase II"/>
    <property type="evidence" value="ECO:0007669"/>
    <property type="project" value="UniProtKB-ARBA"/>
</dbReference>
<dbReference type="OrthoDB" id="8768913at2759"/>
<proteinExistence type="inferred from homology"/>
<dbReference type="SMART" id="SM00355">
    <property type="entry name" value="ZnF_C2H2"/>
    <property type="match status" value="6"/>
</dbReference>
<dbReference type="InterPro" id="IPR013087">
    <property type="entry name" value="Znf_C2H2_type"/>
</dbReference>
<dbReference type="Ensembl" id="ENSLLET00000010528.1">
    <property type="protein sequence ID" value="ENSLLEP00000010134.1"/>
    <property type="gene ID" value="ENSLLEG00000006462.1"/>
</dbReference>
<dbReference type="Gene3D" id="3.30.160.60">
    <property type="entry name" value="Classic Zinc Finger"/>
    <property type="match status" value="5"/>
</dbReference>
<sequence length="454" mass="51590">MNTDRNQMTEKILFLTLEIIRLVTGEDYIVLKKVAENGAEGVKPPMSEPPFKFQETDNDLKIMDLANMIIQLLSEEVSSKFDILRVRLPTEDDEKEPHCAAGSGDGPDAERDSDLQNTQGYVKEENLHTQEIQVTAVMDAPATSCIAQEFQGGRPSQTLTMEQGEHIFHLPCKEEDVPVDINQGLSFGCEVRPEGPGRFTSAHDCARSSTEHILETPGANLRDVHFRCEILRNTDIILSNGSQEEFHPMNPSDEDMDMECSFGHITFDHMDGTVKPHKCRQCRVNFSNTLAFRAHQQAHRTAHRRARKHILNYICSDCGKGFHQVTHLVRHKRMHTGEKPFVCCECGSAFSQSSNLLAHEKTHTGERPFACPDCGKCFTKKQTLVRHQIVHTGEKPFSCSECDKSFSARSVLVRHQQVHRGEKPFVCPYCNRRFSRNSNLLRHQTIHTREKPRM</sequence>
<feature type="domain" description="C2H2-type" evidence="15">
    <location>
        <begin position="425"/>
        <end position="452"/>
    </location>
</feature>
<evidence type="ECO:0000256" key="11">
    <source>
        <dbReference type="ARBA" id="ARBA00023163"/>
    </source>
</evidence>
<evidence type="ECO:0000256" key="3">
    <source>
        <dbReference type="ARBA" id="ARBA00022499"/>
    </source>
</evidence>
<evidence type="ECO:0000256" key="1">
    <source>
        <dbReference type="ARBA" id="ARBA00004123"/>
    </source>
</evidence>
<feature type="domain" description="C2H2-type" evidence="15">
    <location>
        <begin position="341"/>
        <end position="368"/>
    </location>
</feature>
<dbReference type="InterPro" id="IPR050329">
    <property type="entry name" value="GLI_C2H2-zinc-finger"/>
</dbReference>
<feature type="domain" description="C2H2-type" evidence="15">
    <location>
        <begin position="369"/>
        <end position="396"/>
    </location>
</feature>
<dbReference type="GO" id="GO:0005634">
    <property type="term" value="C:nucleus"/>
    <property type="evidence" value="ECO:0007669"/>
    <property type="project" value="UniProtKB-SubCell"/>
</dbReference>
<dbReference type="FunFam" id="3.30.160.60:FF:001119">
    <property type="entry name" value="zinc finger protein 408"/>
    <property type="match status" value="1"/>
</dbReference>
<evidence type="ECO:0000256" key="12">
    <source>
        <dbReference type="ARBA" id="ARBA00023242"/>
    </source>
</evidence>
<dbReference type="FunFam" id="3.30.160.60:FF:000358">
    <property type="entry name" value="zinc finger protein 24"/>
    <property type="match status" value="1"/>
</dbReference>
<evidence type="ECO:0000256" key="10">
    <source>
        <dbReference type="ARBA" id="ARBA00023125"/>
    </source>
</evidence>
<feature type="domain" description="C2H2-type" evidence="15">
    <location>
        <begin position="313"/>
        <end position="340"/>
    </location>
</feature>
<evidence type="ECO:0000256" key="5">
    <source>
        <dbReference type="ARBA" id="ARBA00022737"/>
    </source>
</evidence>
<keyword evidence="12" id="KW-0539">Nucleus</keyword>
<evidence type="ECO:0000313" key="17">
    <source>
        <dbReference type="Proteomes" id="UP000694569"/>
    </source>
</evidence>
<evidence type="ECO:0000259" key="15">
    <source>
        <dbReference type="PROSITE" id="PS50157"/>
    </source>
</evidence>
<evidence type="ECO:0000256" key="7">
    <source>
        <dbReference type="ARBA" id="ARBA00022833"/>
    </source>
</evidence>
<evidence type="ECO:0000256" key="13">
    <source>
        <dbReference type="PROSITE-ProRule" id="PRU00042"/>
    </source>
</evidence>
<evidence type="ECO:0000256" key="2">
    <source>
        <dbReference type="ARBA" id="ARBA00006991"/>
    </source>
</evidence>
<dbReference type="PANTHER" id="PTHR19818">
    <property type="entry name" value="ZINC FINGER PROTEIN ZIC AND GLI"/>
    <property type="match status" value="1"/>
</dbReference>
<evidence type="ECO:0000313" key="16">
    <source>
        <dbReference type="Ensembl" id="ENSLLEP00000010134.1"/>
    </source>
</evidence>
<dbReference type="PANTHER" id="PTHR19818:SF158">
    <property type="entry name" value="C2H2-TYPE DOMAIN-CONTAINING PROTEIN-RELATED"/>
    <property type="match status" value="1"/>
</dbReference>
<keyword evidence="10" id="KW-0238">DNA-binding</keyword>
<keyword evidence="5" id="KW-0677">Repeat</keyword>
<keyword evidence="9" id="KW-0805">Transcription regulation</keyword>
<dbReference type="PROSITE" id="PS00028">
    <property type="entry name" value="ZINC_FINGER_C2H2_1"/>
    <property type="match status" value="5"/>
</dbReference>
<dbReference type="FunFam" id="3.30.160.60:FF:000309">
    <property type="entry name" value="zinc finger X-chromosomal protein-like"/>
    <property type="match status" value="1"/>
</dbReference>
<reference evidence="16" key="1">
    <citation type="submission" date="2025-08" db="UniProtKB">
        <authorList>
            <consortium name="Ensembl"/>
        </authorList>
    </citation>
    <scope>IDENTIFICATION</scope>
</reference>
<dbReference type="GO" id="GO:0000978">
    <property type="term" value="F:RNA polymerase II cis-regulatory region sequence-specific DNA binding"/>
    <property type="evidence" value="ECO:0007669"/>
    <property type="project" value="TreeGrafter"/>
</dbReference>
<accession>A0A8C5PB52</accession>
<dbReference type="Proteomes" id="UP000694569">
    <property type="component" value="Unplaced"/>
</dbReference>
<dbReference type="AlphaFoldDB" id="A0A8C5PB52"/>
<keyword evidence="8" id="KW-0832">Ubl conjugation</keyword>
<keyword evidence="17" id="KW-1185">Reference proteome</keyword>